<name>A0A1I4RQS4_9HYPH</name>
<gene>
    <name evidence="1" type="ORF">CXZ10_16900</name>
</gene>
<dbReference type="OrthoDB" id="7067986at2"/>
<organism evidence="1 2">
    <name type="scientific">Pleomorphomonas diazotrophica</name>
    <dbReference type="NCBI Taxonomy" id="1166257"/>
    <lineage>
        <taxon>Bacteria</taxon>
        <taxon>Pseudomonadati</taxon>
        <taxon>Pseudomonadota</taxon>
        <taxon>Alphaproteobacteria</taxon>
        <taxon>Hyphomicrobiales</taxon>
        <taxon>Pleomorphomonadaceae</taxon>
        <taxon>Pleomorphomonas</taxon>
    </lineage>
</organism>
<comment type="caution">
    <text evidence="1">The sequence shown here is derived from an EMBL/GenBank/DDBJ whole genome shotgun (WGS) entry which is preliminary data.</text>
</comment>
<evidence type="ECO:0008006" key="3">
    <source>
        <dbReference type="Google" id="ProtNLM"/>
    </source>
</evidence>
<sequence>MPDIDFEFTRERDRELTEAGLTLHQRPFHVAIAWMKANNISGPLFDNTIWSPLMTFYRQLYPSGDFSVPALFEGGVAFRDQMYSVRVDVGFGQFSIEPIKCIEIPPEELETIYNLERDQFWGALYCAGDVIDIAYGIDDISHQRGEAARLFSNARSALAATVRTLQGRLDLDTAVQSACIASELALKGALVCIGWTLPQVRKLSHNLVEAAETLVSERPRSSDAQLLAACASFPNYVTSRYTDHGLSRRELMTLAMRSQFIVAEAVRRVTERDLGAQLEADQSIPPRVLP</sequence>
<keyword evidence="2" id="KW-1185">Reference proteome</keyword>
<reference evidence="1 2" key="1">
    <citation type="submission" date="2017-12" db="EMBL/GenBank/DDBJ databases">
        <title>Anaerobic carbon monoxide metabolism by Pleomorphomonas carboxyditropha sp. nov., a new mesophilic hydrogenogenic carboxidotroph.</title>
        <authorList>
            <person name="Esquivel-Elizondo S."/>
            <person name="Krajmalnik-Brown R."/>
        </authorList>
    </citation>
    <scope>NUCLEOTIDE SEQUENCE [LARGE SCALE GENOMIC DNA]</scope>
    <source>
        <strain evidence="1 2">R5-392</strain>
    </source>
</reference>
<evidence type="ECO:0000313" key="2">
    <source>
        <dbReference type="Proteomes" id="UP000233491"/>
    </source>
</evidence>
<dbReference type="Gene3D" id="1.20.120.330">
    <property type="entry name" value="Nucleotidyltransferases domain 2"/>
    <property type="match status" value="1"/>
</dbReference>
<dbReference type="EMBL" id="PJNW01000014">
    <property type="protein sequence ID" value="PKR88127.1"/>
    <property type="molecule type" value="Genomic_DNA"/>
</dbReference>
<accession>A0A1I4RQS4</accession>
<evidence type="ECO:0000313" key="1">
    <source>
        <dbReference type="EMBL" id="PKR88127.1"/>
    </source>
</evidence>
<proteinExistence type="predicted"/>
<dbReference type="Proteomes" id="UP000233491">
    <property type="component" value="Unassembled WGS sequence"/>
</dbReference>
<dbReference type="AlphaFoldDB" id="A0A1I4RQS4"/>
<protein>
    <recommendedName>
        <fullName evidence="3">HEPN domain-containing protein</fullName>
    </recommendedName>
</protein>
<dbReference type="RefSeq" id="WP_101290528.1">
    <property type="nucleotide sequence ID" value="NZ_FOUQ01000002.1"/>
</dbReference>